<feature type="chain" id="PRO_5002978885" description="Nickel transport complex, NikM subunit, transmembrane" evidence="1">
    <location>
        <begin position="22"/>
        <end position="256"/>
    </location>
</feature>
<dbReference type="Pfam" id="PF10670">
    <property type="entry name" value="DUF4198"/>
    <property type="match status" value="1"/>
</dbReference>
<dbReference type="eggNOG" id="COG5266">
    <property type="taxonomic scope" value="Bacteria"/>
</dbReference>
<feature type="signal peptide" evidence="1">
    <location>
        <begin position="1"/>
        <end position="21"/>
    </location>
</feature>
<name>C7LX04_DESBD</name>
<reference evidence="2 3" key="1">
    <citation type="journal article" date="2009" name="Stand. Genomic Sci.">
        <title>Complete genome sequence of Desulfomicrobium baculatum type strain (X).</title>
        <authorList>
            <person name="Copeland A."/>
            <person name="Spring S."/>
            <person name="Goker M."/>
            <person name="Schneider S."/>
            <person name="Lapidus A."/>
            <person name="Del Rio T.G."/>
            <person name="Tice H."/>
            <person name="Cheng J.F."/>
            <person name="Chen F."/>
            <person name="Nolan M."/>
            <person name="Bruce D."/>
            <person name="Goodwin L."/>
            <person name="Pitluck S."/>
            <person name="Ivanova N."/>
            <person name="Mavrommatis K."/>
            <person name="Ovchinnikova G."/>
            <person name="Pati A."/>
            <person name="Chen A."/>
            <person name="Palaniappan K."/>
            <person name="Land M."/>
            <person name="Hauser L."/>
            <person name="Chang Y.J."/>
            <person name="Jeffries C.C."/>
            <person name="Meincke L."/>
            <person name="Sims D."/>
            <person name="Brettin T."/>
            <person name="Detter J.C."/>
            <person name="Han C."/>
            <person name="Chain P."/>
            <person name="Bristow J."/>
            <person name="Eisen J.A."/>
            <person name="Markowitz V."/>
            <person name="Hugenholtz P."/>
            <person name="Kyrpides N.C."/>
            <person name="Klenk H.P."/>
            <person name="Lucas S."/>
        </authorList>
    </citation>
    <scope>NUCLEOTIDE SEQUENCE [LARGE SCALE GENOMIC DNA]</scope>
    <source>
        <strain evidence="3">DSM 4028 / VKM B-1378 / X</strain>
    </source>
</reference>
<gene>
    <name evidence="2" type="ordered locus">Dbac_3139</name>
</gene>
<dbReference type="Proteomes" id="UP000002216">
    <property type="component" value="Chromosome"/>
</dbReference>
<evidence type="ECO:0000256" key="1">
    <source>
        <dbReference type="SAM" id="SignalP"/>
    </source>
</evidence>
<keyword evidence="3" id="KW-1185">Reference proteome</keyword>
<sequence>MFKTLALCLTIILSFSGAALAHFGMVIPSSSIVMDKKDAAVSLALSFSHPMEMVGMPLVAPASFKVFVDGEPTEMKDALKPATIMEHPAWTAEYVVKRPGVYQFVMEPAPYWEPAEDCFIIHYTKAVVAAFGEEEGWGEPLGLKTEIIPLTRPFGNYAGNVFQGQVLLDGKPVAGADVEVEFYNKNSAYEAPNDYMITQVVKTDANGVFTYAVPFAGWWGFAALNTANEKMDHEGTPKNVELGAVLWTQFVDPARK</sequence>
<dbReference type="EMBL" id="CP001629">
    <property type="protein sequence ID" value="ACU91214.1"/>
    <property type="molecule type" value="Genomic_DNA"/>
</dbReference>
<dbReference type="KEGG" id="dba:Dbac_3139"/>
<keyword evidence="1" id="KW-0732">Signal</keyword>
<organism evidence="2 3">
    <name type="scientific">Desulfomicrobium baculatum (strain DSM 4028 / VKM B-1378 / X)</name>
    <name type="common">Desulfovibrio baculatus</name>
    <dbReference type="NCBI Taxonomy" id="525897"/>
    <lineage>
        <taxon>Bacteria</taxon>
        <taxon>Pseudomonadati</taxon>
        <taxon>Thermodesulfobacteriota</taxon>
        <taxon>Desulfovibrionia</taxon>
        <taxon>Desulfovibrionales</taxon>
        <taxon>Desulfomicrobiaceae</taxon>
        <taxon>Desulfomicrobium</taxon>
    </lineage>
</organism>
<dbReference type="InterPro" id="IPR019613">
    <property type="entry name" value="DUF4198"/>
</dbReference>
<dbReference type="HOGENOM" id="CLU_058596_1_1_7"/>
<protein>
    <recommendedName>
        <fullName evidence="4">Nickel transport complex, NikM subunit, transmembrane</fullName>
    </recommendedName>
</protein>
<evidence type="ECO:0000313" key="3">
    <source>
        <dbReference type="Proteomes" id="UP000002216"/>
    </source>
</evidence>
<evidence type="ECO:0008006" key="4">
    <source>
        <dbReference type="Google" id="ProtNLM"/>
    </source>
</evidence>
<dbReference type="OrthoDB" id="9780723at2"/>
<accession>C7LX04</accession>
<dbReference type="RefSeq" id="WP_015775303.1">
    <property type="nucleotide sequence ID" value="NC_013173.1"/>
</dbReference>
<dbReference type="STRING" id="525897.Dbac_3139"/>
<dbReference type="AlphaFoldDB" id="C7LX04"/>
<evidence type="ECO:0000313" key="2">
    <source>
        <dbReference type="EMBL" id="ACU91214.1"/>
    </source>
</evidence>
<proteinExistence type="predicted"/>